<name>K7M237_SOYBN</name>
<dbReference type="PaxDb" id="3847-GLYMA13G33994.1"/>
<dbReference type="HOGENOM" id="CLU_2403899_0_0_1"/>
<reference evidence="2" key="2">
    <citation type="submission" date="2018-02" db="UniProtKB">
        <authorList>
            <consortium name="EnsemblPlants"/>
        </authorList>
    </citation>
    <scope>IDENTIFICATION</scope>
    <source>
        <strain evidence="2">Williams 82</strain>
    </source>
</reference>
<dbReference type="AlphaFoldDB" id="K7M237"/>
<keyword evidence="3" id="KW-1185">Reference proteome</keyword>
<dbReference type="InParanoid" id="K7M237"/>
<organism evidence="1">
    <name type="scientific">Glycine max</name>
    <name type="common">Soybean</name>
    <name type="synonym">Glycine hispida</name>
    <dbReference type="NCBI Taxonomy" id="3847"/>
    <lineage>
        <taxon>Eukaryota</taxon>
        <taxon>Viridiplantae</taxon>
        <taxon>Streptophyta</taxon>
        <taxon>Embryophyta</taxon>
        <taxon>Tracheophyta</taxon>
        <taxon>Spermatophyta</taxon>
        <taxon>Magnoliopsida</taxon>
        <taxon>eudicotyledons</taxon>
        <taxon>Gunneridae</taxon>
        <taxon>Pentapetalae</taxon>
        <taxon>rosids</taxon>
        <taxon>fabids</taxon>
        <taxon>Fabales</taxon>
        <taxon>Fabaceae</taxon>
        <taxon>Papilionoideae</taxon>
        <taxon>50 kb inversion clade</taxon>
        <taxon>NPAAA clade</taxon>
        <taxon>indigoferoid/millettioid clade</taxon>
        <taxon>Phaseoleae</taxon>
        <taxon>Glycine</taxon>
        <taxon>Glycine subgen. Soja</taxon>
    </lineage>
</organism>
<proteinExistence type="predicted"/>
<reference evidence="1 2" key="1">
    <citation type="journal article" date="2010" name="Nature">
        <title>Genome sequence of the palaeopolyploid soybean.</title>
        <authorList>
            <person name="Schmutz J."/>
            <person name="Cannon S.B."/>
            <person name="Schlueter J."/>
            <person name="Ma J."/>
            <person name="Mitros T."/>
            <person name="Nelson W."/>
            <person name="Hyten D.L."/>
            <person name="Song Q."/>
            <person name="Thelen J.J."/>
            <person name="Cheng J."/>
            <person name="Xu D."/>
            <person name="Hellsten U."/>
            <person name="May G.D."/>
            <person name="Yu Y."/>
            <person name="Sakurai T."/>
            <person name="Umezawa T."/>
            <person name="Bhattacharyya M.K."/>
            <person name="Sandhu D."/>
            <person name="Valliyodan B."/>
            <person name="Lindquist E."/>
            <person name="Peto M."/>
            <person name="Grant D."/>
            <person name="Shu S."/>
            <person name="Goodstein D."/>
            <person name="Barry K."/>
            <person name="Futrell-Griggs M."/>
            <person name="Abernathy B."/>
            <person name="Du J."/>
            <person name="Tian Z."/>
            <person name="Zhu L."/>
            <person name="Gill N."/>
            <person name="Joshi T."/>
            <person name="Libault M."/>
            <person name="Sethuraman A."/>
            <person name="Zhang X.-C."/>
            <person name="Shinozaki K."/>
            <person name="Nguyen H.T."/>
            <person name="Wing R.A."/>
            <person name="Cregan P."/>
            <person name="Specht J."/>
            <person name="Grimwood J."/>
            <person name="Rokhsar D."/>
            <person name="Stacey G."/>
            <person name="Shoemaker R.C."/>
            <person name="Jackson S.A."/>
        </authorList>
    </citation>
    <scope>NUCLEOTIDE SEQUENCE [LARGE SCALE GENOMIC DNA]</scope>
    <source>
        <strain evidence="2">cv. Williams 82</strain>
        <tissue evidence="1">Callus</tissue>
    </source>
</reference>
<gene>
    <name evidence="1" type="ORF">GLYMA_13G265100</name>
</gene>
<dbReference type="Proteomes" id="UP000008827">
    <property type="component" value="Chromosome 13"/>
</dbReference>
<dbReference type="Gramene" id="KRH21883">
    <property type="protein sequence ID" value="KRH21883"/>
    <property type="gene ID" value="GLYMA_13G265100"/>
</dbReference>
<dbReference type="EMBL" id="CM000846">
    <property type="protein sequence ID" value="KRH21883.1"/>
    <property type="molecule type" value="Genomic_DNA"/>
</dbReference>
<protein>
    <submittedName>
        <fullName evidence="1 2">Uncharacterized protein</fullName>
    </submittedName>
</protein>
<dbReference type="EnsemblPlants" id="KRH21883">
    <property type="protein sequence ID" value="KRH21883"/>
    <property type="gene ID" value="GLYMA_13G265100"/>
</dbReference>
<accession>K7M237</accession>
<evidence type="ECO:0000313" key="2">
    <source>
        <dbReference type="EnsemblPlants" id="KRH21883"/>
    </source>
</evidence>
<sequence length="93" mass="10672">MLVVTKVWQWKPQNSVSCSHDSTLVWEVVVLSKCRCELLLLDLEQFQPSISVYRSCLSLLFSGCWEGKIGGEGSLFLALIRFFKCMHSLKYSH</sequence>
<evidence type="ECO:0000313" key="3">
    <source>
        <dbReference type="Proteomes" id="UP000008827"/>
    </source>
</evidence>
<reference evidence="1" key="3">
    <citation type="submission" date="2018-07" db="EMBL/GenBank/DDBJ databases">
        <title>WGS assembly of Glycine max.</title>
        <authorList>
            <person name="Schmutz J."/>
            <person name="Cannon S."/>
            <person name="Schlueter J."/>
            <person name="Ma J."/>
            <person name="Mitros T."/>
            <person name="Nelson W."/>
            <person name="Hyten D."/>
            <person name="Song Q."/>
            <person name="Thelen J."/>
            <person name="Cheng J."/>
            <person name="Xu D."/>
            <person name="Hellsten U."/>
            <person name="May G."/>
            <person name="Yu Y."/>
            <person name="Sakurai T."/>
            <person name="Umezawa T."/>
            <person name="Bhattacharyya M."/>
            <person name="Sandhu D."/>
            <person name="Valliyodan B."/>
            <person name="Lindquist E."/>
            <person name="Peto M."/>
            <person name="Grant D."/>
            <person name="Shu S."/>
            <person name="Goodstein D."/>
            <person name="Barry K."/>
            <person name="Futrell-Griggs M."/>
            <person name="Abernathy B."/>
            <person name="Du J."/>
            <person name="Tian Z."/>
            <person name="Zhu L."/>
            <person name="Gill N."/>
            <person name="Joshi T."/>
            <person name="Libault M."/>
            <person name="Sethuraman A."/>
            <person name="Zhang X."/>
            <person name="Shinozaki K."/>
            <person name="Nguyen H."/>
            <person name="Wing R."/>
            <person name="Cregan P."/>
            <person name="Specht J."/>
            <person name="Grimwood J."/>
            <person name="Rokhsar D."/>
            <person name="Stacey G."/>
            <person name="Shoemaker R."/>
            <person name="Jackson S."/>
        </authorList>
    </citation>
    <scope>NUCLEOTIDE SEQUENCE</scope>
    <source>
        <tissue evidence="1">Callus</tissue>
    </source>
</reference>
<evidence type="ECO:0000313" key="1">
    <source>
        <dbReference type="EMBL" id="KRH21883.1"/>
    </source>
</evidence>